<dbReference type="InterPro" id="IPR011054">
    <property type="entry name" value="Rudment_hybrid_motif"/>
</dbReference>
<dbReference type="InterPro" id="IPR016185">
    <property type="entry name" value="PreATP-grasp_dom_sf"/>
</dbReference>
<evidence type="ECO:0000256" key="2">
    <source>
        <dbReference type="ARBA" id="ARBA00022741"/>
    </source>
</evidence>
<dbReference type="RefSeq" id="WP_046904598.1">
    <property type="nucleotide sequence ID" value="NZ_CP011452.2"/>
</dbReference>
<dbReference type="OrthoDB" id="9763189at2"/>
<keyword evidence="6" id="KW-1185">Reference proteome</keyword>
<dbReference type="Gene3D" id="3.30.470.20">
    <property type="entry name" value="ATP-grasp fold, B domain"/>
    <property type="match status" value="1"/>
</dbReference>
<dbReference type="PANTHER" id="PTHR18866:SF33">
    <property type="entry name" value="METHYLCROTONOYL-COA CARBOXYLASE SUBUNIT ALPHA, MITOCHONDRIAL-RELATED"/>
    <property type="match status" value="1"/>
</dbReference>
<evidence type="ECO:0000256" key="4">
    <source>
        <dbReference type="ARBA" id="ARBA00023267"/>
    </source>
</evidence>
<dbReference type="InterPro" id="IPR005482">
    <property type="entry name" value="Biotin_COase_C"/>
</dbReference>
<dbReference type="Proteomes" id="UP000034392">
    <property type="component" value="Chromosome"/>
</dbReference>
<keyword evidence="3" id="KW-0067">ATP-binding</keyword>
<dbReference type="InterPro" id="IPR005479">
    <property type="entry name" value="CPAse_ATP-bd"/>
</dbReference>
<organism evidence="5 6">
    <name type="scientific">Croceibacterium atlanticum</name>
    <dbReference type="NCBI Taxonomy" id="1267766"/>
    <lineage>
        <taxon>Bacteria</taxon>
        <taxon>Pseudomonadati</taxon>
        <taxon>Pseudomonadota</taxon>
        <taxon>Alphaproteobacteria</taxon>
        <taxon>Sphingomonadales</taxon>
        <taxon>Erythrobacteraceae</taxon>
        <taxon>Croceibacterium</taxon>
    </lineage>
</organism>
<dbReference type="EMBL" id="CP011452">
    <property type="protein sequence ID" value="AKH44224.1"/>
    <property type="molecule type" value="Genomic_DNA"/>
</dbReference>
<dbReference type="STRING" id="1267766.WYH_03205"/>
<evidence type="ECO:0000313" key="5">
    <source>
        <dbReference type="EMBL" id="AKH44224.1"/>
    </source>
</evidence>
<gene>
    <name evidence="5" type="primary">accC_2</name>
    <name evidence="5" type="ORF">WYH_03205</name>
</gene>
<dbReference type="SUPFAM" id="SSF51246">
    <property type="entry name" value="Rudiment single hybrid motif"/>
    <property type="match status" value="1"/>
</dbReference>
<dbReference type="GO" id="GO:0005524">
    <property type="term" value="F:ATP binding"/>
    <property type="evidence" value="ECO:0007669"/>
    <property type="project" value="UniProtKB-UniRule"/>
</dbReference>
<dbReference type="Pfam" id="PF02786">
    <property type="entry name" value="CPSase_L_D2"/>
    <property type="match status" value="1"/>
</dbReference>
<dbReference type="InterPro" id="IPR011764">
    <property type="entry name" value="Biotin_carboxylation_dom"/>
</dbReference>
<dbReference type="NCBIfam" id="NF006367">
    <property type="entry name" value="PRK08591.1"/>
    <property type="match status" value="1"/>
</dbReference>
<dbReference type="EC" id="6.3.4.14" evidence="5"/>
<dbReference type="GO" id="GO:0046872">
    <property type="term" value="F:metal ion binding"/>
    <property type="evidence" value="ECO:0007669"/>
    <property type="project" value="InterPro"/>
</dbReference>
<reference evidence="5" key="1">
    <citation type="submission" date="2015-05" db="EMBL/GenBank/DDBJ databases">
        <title>The complete genome of Altererythrobacter atlanticus strain 26DY36.</title>
        <authorList>
            <person name="Wu Y.-H."/>
            <person name="Cheng H."/>
            <person name="Wu X.-W."/>
        </authorList>
    </citation>
    <scope>NUCLEOTIDE SEQUENCE [LARGE SCALE GENOMIC DNA]</scope>
    <source>
        <strain evidence="5">26DY36</strain>
    </source>
</reference>
<dbReference type="Pfam" id="PF00289">
    <property type="entry name" value="Biotin_carb_N"/>
    <property type="match status" value="1"/>
</dbReference>
<dbReference type="Pfam" id="PF02785">
    <property type="entry name" value="Biotin_carb_C"/>
    <property type="match status" value="1"/>
</dbReference>
<name>A0A0F7KX21_9SPHN</name>
<dbReference type="PROSITE" id="PS50979">
    <property type="entry name" value="BC"/>
    <property type="match status" value="1"/>
</dbReference>
<evidence type="ECO:0000313" key="6">
    <source>
        <dbReference type="Proteomes" id="UP000034392"/>
    </source>
</evidence>
<dbReference type="PROSITE" id="PS00867">
    <property type="entry name" value="CPSASE_2"/>
    <property type="match status" value="1"/>
</dbReference>
<accession>A0A0F7KX21</accession>
<keyword evidence="2" id="KW-0547">Nucleotide-binding</keyword>
<dbReference type="PROSITE" id="PS50975">
    <property type="entry name" value="ATP_GRASP"/>
    <property type="match status" value="1"/>
</dbReference>
<keyword evidence="1 5" id="KW-0436">Ligase</keyword>
<sequence>MAIRRILIANRGEIAVRIIRTCEALGIETVLCVSEADRNSLGAQMATRAVCIGPASPARSYLSMETVMQAAIGYHCDAIHPGYGFLSERAEMAKMCEDEAVIFIGPTASQIEAVGDKLRARSEAIAADVPVVPGGPVETPEDARKLAEEIGAPLLIKAVGGGGGRGMKLVENLKDLNSTMDMASAEAGAAFGDARVYIERYVEHGRHIEVQLLGDGAGRVIHLGERDCSVQRRYQKLVEETPAPHLPPATREKLLDAAVRFAERLHYRGAGTVEFLYDVARDEFYFLEMNARIQVEHPVTEMVSGVDLIAQQIAIAADEGLRVTQEEIGLNGAAIECRINAEDPANGFMPSPGTVTSVQWPEGEGIRVDTHIVEGASIPPFYDSMIAKIIAHGPDRATALARLRGALERTRIDGIATNLAFQQEVLAEPEFAAGGVDTGFLARKLQKEPA</sequence>
<dbReference type="InterPro" id="IPR005481">
    <property type="entry name" value="BC-like_N"/>
</dbReference>
<dbReference type="SMART" id="SM00878">
    <property type="entry name" value="Biotin_carb_C"/>
    <property type="match status" value="1"/>
</dbReference>
<protein>
    <submittedName>
        <fullName evidence="5">Biotin carboxylase</fullName>
        <ecNumber evidence="5">6.3.4.14</ecNumber>
    </submittedName>
</protein>
<dbReference type="PATRIC" id="fig|1267766.3.peg.3250"/>
<dbReference type="PANTHER" id="PTHR18866">
    <property type="entry name" value="CARBOXYLASE:PYRUVATE/ACETYL-COA/PROPIONYL-COA CARBOXYLASE"/>
    <property type="match status" value="1"/>
</dbReference>
<dbReference type="GO" id="GO:0004075">
    <property type="term" value="F:biotin carboxylase activity"/>
    <property type="evidence" value="ECO:0007669"/>
    <property type="project" value="UniProtKB-EC"/>
</dbReference>
<evidence type="ECO:0000256" key="3">
    <source>
        <dbReference type="ARBA" id="ARBA00022840"/>
    </source>
</evidence>
<keyword evidence="4" id="KW-0092">Biotin</keyword>
<dbReference type="SUPFAM" id="SSF56059">
    <property type="entry name" value="Glutathione synthetase ATP-binding domain-like"/>
    <property type="match status" value="1"/>
</dbReference>
<dbReference type="AlphaFoldDB" id="A0A0F7KX21"/>
<dbReference type="InterPro" id="IPR050856">
    <property type="entry name" value="Biotin_carboxylase_complex"/>
</dbReference>
<proteinExistence type="predicted"/>
<dbReference type="InterPro" id="IPR011761">
    <property type="entry name" value="ATP-grasp"/>
</dbReference>
<dbReference type="SUPFAM" id="SSF52440">
    <property type="entry name" value="PreATP-grasp domain"/>
    <property type="match status" value="1"/>
</dbReference>
<evidence type="ECO:0000256" key="1">
    <source>
        <dbReference type="ARBA" id="ARBA00022598"/>
    </source>
</evidence>
<dbReference type="KEGG" id="aay:WYH_03205"/>